<sequence length="65" mass="7095">MPIALTDRVLLRIDDVMRETGASRSTVHRLMAAGTLVRVKIGRATRITADSYAAWIASLTQPDNA</sequence>
<accession>A0A0D6Q5C2</accession>
<dbReference type="InterPro" id="IPR009061">
    <property type="entry name" value="DNA-bd_dom_put_sf"/>
</dbReference>
<comment type="caution">
    <text evidence="2">The sequence shown here is derived from an EMBL/GenBank/DDBJ whole genome shotgun (WGS) entry which is preliminary data.</text>
</comment>
<dbReference type="AlphaFoldDB" id="A0A0D6Q5C2"/>
<dbReference type="SUPFAM" id="SSF46955">
    <property type="entry name" value="Putative DNA-binding domain"/>
    <property type="match status" value="1"/>
</dbReference>
<reference evidence="2 3" key="1">
    <citation type="submission" date="2012-11" db="EMBL/GenBank/DDBJ databases">
        <title>Whole genome sequence of Gluconacetobacter xylinus NBRC 13693.</title>
        <authorList>
            <person name="Azuma Y."/>
            <person name="Higashiura N."/>
            <person name="Hirakawa H."/>
            <person name="Matsushita K."/>
        </authorList>
    </citation>
    <scope>NUCLEOTIDE SEQUENCE [LARGE SCALE GENOMIC DNA]</scope>
    <source>
        <strain evidence="2 3">NBRC 13693</strain>
    </source>
</reference>
<dbReference type="Pfam" id="PF12728">
    <property type="entry name" value="HTH_17"/>
    <property type="match status" value="1"/>
</dbReference>
<feature type="domain" description="Helix-turn-helix" evidence="1">
    <location>
        <begin position="10"/>
        <end position="58"/>
    </location>
</feature>
<evidence type="ECO:0000313" key="3">
    <source>
        <dbReference type="Proteomes" id="UP000032683"/>
    </source>
</evidence>
<name>A0A0D6Q5C2_KOMXY</name>
<dbReference type="InterPro" id="IPR041657">
    <property type="entry name" value="HTH_17"/>
</dbReference>
<evidence type="ECO:0000259" key="1">
    <source>
        <dbReference type="Pfam" id="PF12728"/>
    </source>
</evidence>
<dbReference type="EMBL" id="BANJ01000008">
    <property type="protein sequence ID" value="GAN98649.1"/>
    <property type="molecule type" value="Genomic_DNA"/>
</dbReference>
<dbReference type="Gene3D" id="1.10.238.160">
    <property type="match status" value="1"/>
</dbReference>
<protein>
    <recommendedName>
        <fullName evidence="1">Helix-turn-helix domain-containing protein</fullName>
    </recommendedName>
</protein>
<dbReference type="RefSeq" id="WP_048855537.1">
    <property type="nucleotide sequence ID" value="NZ_BANJ01000008.1"/>
</dbReference>
<evidence type="ECO:0000313" key="2">
    <source>
        <dbReference type="EMBL" id="GAN98649.1"/>
    </source>
</evidence>
<dbReference type="Proteomes" id="UP000032683">
    <property type="component" value="Unassembled WGS sequence"/>
</dbReference>
<proteinExistence type="predicted"/>
<gene>
    <name evidence="2" type="ORF">Gxy13693_008_023</name>
</gene>
<organism evidence="2 3">
    <name type="scientific">Komagataeibacter xylinus NBRC 13693</name>
    <dbReference type="NCBI Taxonomy" id="1234668"/>
    <lineage>
        <taxon>Bacteria</taxon>
        <taxon>Pseudomonadati</taxon>
        <taxon>Pseudomonadota</taxon>
        <taxon>Alphaproteobacteria</taxon>
        <taxon>Acetobacterales</taxon>
        <taxon>Acetobacteraceae</taxon>
        <taxon>Komagataeibacter</taxon>
    </lineage>
</organism>